<dbReference type="AlphaFoldDB" id="A0AAV1IHT0"/>
<feature type="transmembrane region" description="Helical" evidence="5">
    <location>
        <begin position="471"/>
        <end position="490"/>
    </location>
</feature>
<keyword evidence="3 5" id="KW-1133">Transmembrane helix</keyword>
<evidence type="ECO:0000313" key="7">
    <source>
        <dbReference type="Proteomes" id="UP001314263"/>
    </source>
</evidence>
<dbReference type="GO" id="GO:0016020">
    <property type="term" value="C:membrane"/>
    <property type="evidence" value="ECO:0007669"/>
    <property type="project" value="UniProtKB-SubCell"/>
</dbReference>
<dbReference type="InterPro" id="IPR003689">
    <property type="entry name" value="ZIP"/>
</dbReference>
<evidence type="ECO:0000256" key="4">
    <source>
        <dbReference type="ARBA" id="ARBA00023136"/>
    </source>
</evidence>
<feature type="transmembrane region" description="Helical" evidence="5">
    <location>
        <begin position="534"/>
        <end position="553"/>
    </location>
</feature>
<dbReference type="PANTHER" id="PTHR11040">
    <property type="entry name" value="ZINC/IRON TRANSPORTER"/>
    <property type="match status" value="1"/>
</dbReference>
<feature type="transmembrane region" description="Helical" evidence="5">
    <location>
        <begin position="87"/>
        <end position="103"/>
    </location>
</feature>
<keyword evidence="2 5" id="KW-0812">Transmembrane</keyword>
<evidence type="ECO:0000256" key="2">
    <source>
        <dbReference type="ARBA" id="ARBA00022692"/>
    </source>
</evidence>
<evidence type="ECO:0000256" key="1">
    <source>
        <dbReference type="ARBA" id="ARBA00004141"/>
    </source>
</evidence>
<comment type="subcellular location">
    <subcellularLocation>
        <location evidence="1">Membrane</location>
        <topology evidence="1">Multi-pass membrane protein</topology>
    </subcellularLocation>
</comment>
<evidence type="ECO:0000256" key="3">
    <source>
        <dbReference type="ARBA" id="ARBA00022989"/>
    </source>
</evidence>
<name>A0AAV1IHT0_9CHLO</name>
<evidence type="ECO:0008006" key="8">
    <source>
        <dbReference type="Google" id="ProtNLM"/>
    </source>
</evidence>
<dbReference type="GO" id="GO:0005385">
    <property type="term" value="F:zinc ion transmembrane transporter activity"/>
    <property type="evidence" value="ECO:0007669"/>
    <property type="project" value="TreeGrafter"/>
</dbReference>
<feature type="transmembrane region" description="Helical" evidence="5">
    <location>
        <begin position="496"/>
        <end position="522"/>
    </location>
</feature>
<feature type="transmembrane region" description="Helical" evidence="5">
    <location>
        <begin position="181"/>
        <end position="202"/>
    </location>
</feature>
<keyword evidence="4 5" id="KW-0472">Membrane</keyword>
<protein>
    <recommendedName>
        <fullName evidence="8">Zinc transporter</fullName>
    </recommendedName>
</protein>
<gene>
    <name evidence="6" type="ORF">CVIRNUC_009430</name>
</gene>
<dbReference type="PANTHER" id="PTHR11040:SF70">
    <property type="entry name" value="OS05G0316100 PROTEIN"/>
    <property type="match status" value="1"/>
</dbReference>
<evidence type="ECO:0000313" key="6">
    <source>
        <dbReference type="EMBL" id="CAK0786217.1"/>
    </source>
</evidence>
<comment type="caution">
    <text evidence="6">The sequence shown here is derived from an EMBL/GenBank/DDBJ whole genome shotgun (WGS) entry which is preliminary data.</text>
</comment>
<feature type="transmembrane region" description="Helical" evidence="5">
    <location>
        <begin position="153"/>
        <end position="175"/>
    </location>
</feature>
<dbReference type="Proteomes" id="UP001314263">
    <property type="component" value="Unassembled WGS sequence"/>
</dbReference>
<sequence>MASATCLGAVPFFFVGTLSTRWSALANAIACGVMLAASFDLVHEGEPYGGGLVIVGIMIGSLFIWVSQRWLEQFEDVKFQSLRGANARKVVLVVGIMAAHALGEGSGVGVSFCGQRGWSQGLLVTVAIGLHNVPEGLAVASVLVSKGISPWHAFWWTLATSLPQPLLALPSFMFVDAFQALLPLALGFAAGCMVWMVFAELLPDALADAPHTQVATAATMSAAALEAMRMALHTLEETSSVSSKLGWHDSALLQSALKLAAVAAVSLLIGVSAAGASVADMPKVAVASSMMTCLGGFMLVDSYLRNGPIVAAAGAVVGGTLLWQAWWLLMRGAAKKDTSHKELDLEGGLKQPTDSVSLRVFSTELPPAVNGWKGESSPEKALGLSPVRVGRRPGSGMKGRPGGLQLYKRLSTLCSVALLAAALCEGYLMAQALRTALTFHAIAHGVSRGGAMAAIAACLLAVSPHKDMGRGWWTVIAAGGLGPVTALAVLSMETAWMAACFAWLIAMCGGAQIVMGLCIVRPIAWHPVHTRTRVAYTAGSMVSLTLLILPYAAKLSRHAPTLAV</sequence>
<keyword evidence="7" id="KW-1185">Reference proteome</keyword>
<feature type="transmembrane region" description="Helical" evidence="5">
    <location>
        <begin position="309"/>
        <end position="329"/>
    </location>
</feature>
<organism evidence="6 7">
    <name type="scientific">Coccomyxa viridis</name>
    <dbReference type="NCBI Taxonomy" id="1274662"/>
    <lineage>
        <taxon>Eukaryota</taxon>
        <taxon>Viridiplantae</taxon>
        <taxon>Chlorophyta</taxon>
        <taxon>core chlorophytes</taxon>
        <taxon>Trebouxiophyceae</taxon>
        <taxon>Trebouxiophyceae incertae sedis</taxon>
        <taxon>Coccomyxaceae</taxon>
        <taxon>Coccomyxa</taxon>
    </lineage>
</organism>
<proteinExistence type="predicted"/>
<accession>A0AAV1IHT0</accession>
<feature type="transmembrane region" description="Helical" evidence="5">
    <location>
        <begin position="410"/>
        <end position="430"/>
    </location>
</feature>
<feature type="transmembrane region" description="Helical" evidence="5">
    <location>
        <begin position="123"/>
        <end position="144"/>
    </location>
</feature>
<feature type="transmembrane region" description="Helical" evidence="5">
    <location>
        <begin position="252"/>
        <end position="272"/>
    </location>
</feature>
<dbReference type="EMBL" id="CAUYUE010000014">
    <property type="protein sequence ID" value="CAK0786217.1"/>
    <property type="molecule type" value="Genomic_DNA"/>
</dbReference>
<feature type="transmembrane region" description="Helical" evidence="5">
    <location>
        <begin position="47"/>
        <end position="66"/>
    </location>
</feature>
<reference evidence="6 7" key="1">
    <citation type="submission" date="2023-10" db="EMBL/GenBank/DDBJ databases">
        <authorList>
            <person name="Maclean D."/>
            <person name="Macfadyen A."/>
        </authorList>
    </citation>
    <scope>NUCLEOTIDE SEQUENCE [LARGE SCALE GENOMIC DNA]</scope>
</reference>
<evidence type="ECO:0000256" key="5">
    <source>
        <dbReference type="SAM" id="Phobius"/>
    </source>
</evidence>
<feature type="transmembrane region" description="Helical" evidence="5">
    <location>
        <begin position="442"/>
        <end position="462"/>
    </location>
</feature>
<dbReference type="Pfam" id="PF02535">
    <property type="entry name" value="Zip"/>
    <property type="match status" value="1"/>
</dbReference>